<keyword evidence="5" id="KW-0560">Oxidoreductase</keyword>
<feature type="domain" description="Enoyl reductase (ER)" evidence="7">
    <location>
        <begin position="46"/>
        <end position="358"/>
    </location>
</feature>
<keyword evidence="3" id="KW-0479">Metal-binding</keyword>
<comment type="caution">
    <text evidence="8">The sequence shown here is derived from an EMBL/GenBank/DDBJ whole genome shotgun (WGS) entry which is preliminary data.</text>
</comment>
<dbReference type="Pfam" id="PF08240">
    <property type="entry name" value="ADH_N"/>
    <property type="match status" value="1"/>
</dbReference>
<reference evidence="8 9" key="1">
    <citation type="submission" date="2019-05" db="EMBL/GenBank/DDBJ databases">
        <authorList>
            <person name="Narsing Rao M.P."/>
            <person name="Li W.J."/>
        </authorList>
    </citation>
    <scope>NUCLEOTIDE SEQUENCE [LARGE SCALE GENOMIC DNA]</scope>
    <source>
        <strain evidence="8 9">SYSU_K30003</strain>
    </source>
</reference>
<dbReference type="Gene3D" id="3.40.50.720">
    <property type="entry name" value="NAD(P)-binding Rossmann-like Domain"/>
    <property type="match status" value="1"/>
</dbReference>
<protein>
    <submittedName>
        <fullName evidence="8">Zinc-binding alcohol dehydrogenase</fullName>
    </submittedName>
</protein>
<evidence type="ECO:0000256" key="2">
    <source>
        <dbReference type="ARBA" id="ARBA00008072"/>
    </source>
</evidence>
<evidence type="ECO:0000256" key="6">
    <source>
        <dbReference type="SAM" id="MobiDB-lite"/>
    </source>
</evidence>
<evidence type="ECO:0000256" key="3">
    <source>
        <dbReference type="ARBA" id="ARBA00022723"/>
    </source>
</evidence>
<dbReference type="CDD" id="cd08255">
    <property type="entry name" value="2-desacetyl-2-hydroxyethyl_bacteriochlorophyllide_like"/>
    <property type="match status" value="1"/>
</dbReference>
<proteinExistence type="inferred from homology"/>
<dbReference type="GO" id="GO:0016491">
    <property type="term" value="F:oxidoreductase activity"/>
    <property type="evidence" value="ECO:0007669"/>
    <property type="project" value="UniProtKB-KW"/>
</dbReference>
<dbReference type="InterPro" id="IPR020843">
    <property type="entry name" value="ER"/>
</dbReference>
<feature type="compositionally biased region" description="Basic and acidic residues" evidence="6">
    <location>
        <begin position="17"/>
        <end position="29"/>
    </location>
</feature>
<dbReference type="SMART" id="SM00829">
    <property type="entry name" value="PKS_ER"/>
    <property type="match status" value="1"/>
</dbReference>
<keyword evidence="4" id="KW-0862">Zinc</keyword>
<evidence type="ECO:0000256" key="5">
    <source>
        <dbReference type="ARBA" id="ARBA00023002"/>
    </source>
</evidence>
<dbReference type="InterPro" id="IPR013149">
    <property type="entry name" value="ADH-like_C"/>
</dbReference>
<dbReference type="SUPFAM" id="SSF51735">
    <property type="entry name" value="NAD(P)-binding Rossmann-fold domains"/>
    <property type="match status" value="1"/>
</dbReference>
<gene>
    <name evidence="8" type="ORF">FE782_12780</name>
</gene>
<dbReference type="PANTHER" id="PTHR43350:SF19">
    <property type="entry name" value="D-GULOSIDE 3-DEHYDROGENASE"/>
    <property type="match status" value="1"/>
</dbReference>
<keyword evidence="9" id="KW-1185">Reference proteome</keyword>
<dbReference type="InterPro" id="IPR011032">
    <property type="entry name" value="GroES-like_sf"/>
</dbReference>
<evidence type="ECO:0000256" key="1">
    <source>
        <dbReference type="ARBA" id="ARBA00001947"/>
    </source>
</evidence>
<dbReference type="Gene3D" id="3.90.180.10">
    <property type="entry name" value="Medium-chain alcohol dehydrogenases, catalytic domain"/>
    <property type="match status" value="2"/>
</dbReference>
<comment type="similarity">
    <text evidence="2">Belongs to the zinc-containing alcohol dehydrogenase family.</text>
</comment>
<dbReference type="SUPFAM" id="SSF50129">
    <property type="entry name" value="GroES-like"/>
    <property type="match status" value="1"/>
</dbReference>
<evidence type="ECO:0000313" key="8">
    <source>
        <dbReference type="EMBL" id="TLS51783.1"/>
    </source>
</evidence>
<sequence length="363" mass="40500">MAVRGHRRSVPSSAFGRCRERDRTDERTEGGTYRMRTTTDAIWFERAKSAVYAPVELPDPGPRDLVVRAEYSGVSMGTEIWYYSGRRTGDIRFPAVPGYQTVGIVESAGADVVGFAPGDRVFVSKGNISEKHPRNWFGAHMRTLVADFETAIKIEDGIDPREAVFSGMPAVSMRGFGYLKTQPGDKVIVIGQGMIGQMSAQLSKIHGLHVMATDHYPMRVEMSAAHSSHRAVTASEVDLVAWVKEQTDGAGADIVIDTTGVPSIFKQCVDLVRHRGQIVMQGWYPEPISVDFHLTHLKEPTVYFPCGFYKEAQLQALGWLKTGELKIDPLITHVFHPKDCQEAYQLMLQRPAETLNVLFDWEQ</sequence>
<evidence type="ECO:0000313" key="9">
    <source>
        <dbReference type="Proteomes" id="UP000309676"/>
    </source>
</evidence>
<dbReference type="AlphaFoldDB" id="A0A5R9GGD6"/>
<dbReference type="InterPro" id="IPR036291">
    <property type="entry name" value="NAD(P)-bd_dom_sf"/>
</dbReference>
<dbReference type="InterPro" id="IPR013154">
    <property type="entry name" value="ADH-like_N"/>
</dbReference>
<dbReference type="EMBL" id="VCIW01000007">
    <property type="protein sequence ID" value="TLS51783.1"/>
    <property type="molecule type" value="Genomic_DNA"/>
</dbReference>
<dbReference type="PANTHER" id="PTHR43350">
    <property type="entry name" value="NAD-DEPENDENT ALCOHOL DEHYDROGENASE"/>
    <property type="match status" value="1"/>
</dbReference>
<dbReference type="Pfam" id="PF00107">
    <property type="entry name" value="ADH_zinc_N"/>
    <property type="match status" value="1"/>
</dbReference>
<feature type="region of interest" description="Disordered" evidence="6">
    <location>
        <begin position="1"/>
        <end position="32"/>
    </location>
</feature>
<dbReference type="Proteomes" id="UP000309676">
    <property type="component" value="Unassembled WGS sequence"/>
</dbReference>
<dbReference type="GO" id="GO:0046872">
    <property type="term" value="F:metal ion binding"/>
    <property type="evidence" value="ECO:0007669"/>
    <property type="project" value="UniProtKB-KW"/>
</dbReference>
<comment type="cofactor">
    <cofactor evidence="1">
        <name>Zn(2+)</name>
        <dbReference type="ChEBI" id="CHEBI:29105"/>
    </cofactor>
</comment>
<organism evidence="8 9">
    <name type="scientific">Paenibacillus antri</name>
    <dbReference type="NCBI Taxonomy" id="2582848"/>
    <lineage>
        <taxon>Bacteria</taxon>
        <taxon>Bacillati</taxon>
        <taxon>Bacillota</taxon>
        <taxon>Bacilli</taxon>
        <taxon>Bacillales</taxon>
        <taxon>Paenibacillaceae</taxon>
        <taxon>Paenibacillus</taxon>
    </lineage>
</organism>
<evidence type="ECO:0000259" key="7">
    <source>
        <dbReference type="SMART" id="SM00829"/>
    </source>
</evidence>
<evidence type="ECO:0000256" key="4">
    <source>
        <dbReference type="ARBA" id="ARBA00022833"/>
    </source>
</evidence>
<name>A0A5R9GGD6_9BACL</name>
<accession>A0A5R9GGD6</accession>